<proteinExistence type="predicted"/>
<evidence type="ECO:0000313" key="3">
    <source>
        <dbReference type="Proteomes" id="UP000199051"/>
    </source>
</evidence>
<evidence type="ECO:0000313" key="2">
    <source>
        <dbReference type="EMBL" id="SER91280.1"/>
    </source>
</evidence>
<gene>
    <name evidence="2" type="ORF">SAMN04487818_10635</name>
</gene>
<accession>A0A1H9T1Z5</accession>
<sequence>MADEPASAGCHGPTAPVPPRPRDRSEHISWGGGLFVDTNGHNDFICTGGVIYDSGFGSPARALPYGTSLTALGFSCTSAENGIRCAHTPSHHGFRIASTSNERF</sequence>
<feature type="region of interest" description="Disordered" evidence="1">
    <location>
        <begin position="1"/>
        <end position="28"/>
    </location>
</feature>
<protein>
    <submittedName>
        <fullName evidence="2">Uncharacterized protein</fullName>
    </submittedName>
</protein>
<dbReference type="EMBL" id="FOGI01000006">
    <property type="protein sequence ID" value="SER91280.1"/>
    <property type="molecule type" value="Genomic_DNA"/>
</dbReference>
<dbReference type="Proteomes" id="UP000199051">
    <property type="component" value="Unassembled WGS sequence"/>
</dbReference>
<keyword evidence="3" id="KW-1185">Reference proteome</keyword>
<organism evidence="2 3">
    <name type="scientific">Actinokineospora terrae</name>
    <dbReference type="NCBI Taxonomy" id="155974"/>
    <lineage>
        <taxon>Bacteria</taxon>
        <taxon>Bacillati</taxon>
        <taxon>Actinomycetota</taxon>
        <taxon>Actinomycetes</taxon>
        <taxon>Pseudonocardiales</taxon>
        <taxon>Pseudonocardiaceae</taxon>
        <taxon>Actinokineospora</taxon>
    </lineage>
</organism>
<reference evidence="3" key="1">
    <citation type="submission" date="2016-10" db="EMBL/GenBank/DDBJ databases">
        <authorList>
            <person name="Varghese N."/>
            <person name="Submissions S."/>
        </authorList>
    </citation>
    <scope>NUCLEOTIDE SEQUENCE [LARGE SCALE GENOMIC DNA]</scope>
    <source>
        <strain evidence="3">DSM 44260</strain>
    </source>
</reference>
<dbReference type="AlphaFoldDB" id="A0A1H9T1Z5"/>
<name>A0A1H9T1Z5_9PSEU</name>
<dbReference type="STRING" id="155974.SAMN04487818_10635"/>
<dbReference type="RefSeq" id="WP_092778456.1">
    <property type="nucleotide sequence ID" value="NZ_FOGI01000006.1"/>
</dbReference>
<evidence type="ECO:0000256" key="1">
    <source>
        <dbReference type="SAM" id="MobiDB-lite"/>
    </source>
</evidence>